<dbReference type="OMA" id="IYHADEY"/>
<dbReference type="OrthoDB" id="5862655at2759"/>
<proteinExistence type="predicted"/>
<sequence>MLFRTQDSYTLPKLPAEGRCPTPSLLIPDTLSARDQQIRLYCQTLISLIHDFHIKSPKSAARLQKSVQRILGIETRIDLIRGNSKSCFERNLQLFICVVEHRLRSLAADSSNRFRSIVDRLQLLLIESGSTRTLERAHAMTKLKDFIMNVI</sequence>
<name>A0A7I4YQE4_HAECO</name>
<dbReference type="AlphaFoldDB" id="A0A7I4YQE4"/>
<evidence type="ECO:0000313" key="1">
    <source>
        <dbReference type="Proteomes" id="UP000025227"/>
    </source>
</evidence>
<reference evidence="2" key="1">
    <citation type="submission" date="2020-12" db="UniProtKB">
        <authorList>
            <consortium name="WormBaseParasite"/>
        </authorList>
    </citation>
    <scope>IDENTIFICATION</scope>
    <source>
        <strain evidence="2">MHco3</strain>
    </source>
</reference>
<keyword evidence="1" id="KW-1185">Reference proteome</keyword>
<accession>A0A7I4YQE4</accession>
<dbReference type="Proteomes" id="UP000025227">
    <property type="component" value="Unplaced"/>
</dbReference>
<evidence type="ECO:0000313" key="2">
    <source>
        <dbReference type="WBParaSite" id="HCON_00131280-00001"/>
    </source>
</evidence>
<dbReference type="WBParaSite" id="HCON_00131280-00001">
    <property type="protein sequence ID" value="HCON_00131280-00001"/>
    <property type="gene ID" value="HCON_00131280"/>
</dbReference>
<organism evidence="1 2">
    <name type="scientific">Haemonchus contortus</name>
    <name type="common">Barber pole worm</name>
    <dbReference type="NCBI Taxonomy" id="6289"/>
    <lineage>
        <taxon>Eukaryota</taxon>
        <taxon>Metazoa</taxon>
        <taxon>Ecdysozoa</taxon>
        <taxon>Nematoda</taxon>
        <taxon>Chromadorea</taxon>
        <taxon>Rhabditida</taxon>
        <taxon>Rhabditina</taxon>
        <taxon>Rhabditomorpha</taxon>
        <taxon>Strongyloidea</taxon>
        <taxon>Trichostrongylidae</taxon>
        <taxon>Haemonchus</taxon>
    </lineage>
</organism>
<protein>
    <submittedName>
        <fullName evidence="2">Uncharacterized protein</fullName>
    </submittedName>
</protein>